<feature type="non-terminal residue" evidence="1">
    <location>
        <position position="1"/>
    </location>
</feature>
<sequence>VTKEQKRMKQAKNLEEGRIFNYQLNSKLLAEWHFDSYEDIRKWLNEWFASKDGRNFFEEEFFWRSTQIA</sequence>
<dbReference type="EMBL" id="KQ976394">
    <property type="protein sequence ID" value="KYM93171.1"/>
    <property type="molecule type" value="Genomic_DNA"/>
</dbReference>
<proteinExistence type="predicted"/>
<protein>
    <submittedName>
        <fullName evidence="1">Uncharacterized protein</fullName>
    </submittedName>
</protein>
<name>A0A195BZ18_9HYME</name>
<evidence type="ECO:0000313" key="2">
    <source>
        <dbReference type="Proteomes" id="UP000078540"/>
    </source>
</evidence>
<organism evidence="1 2">
    <name type="scientific">Atta colombica</name>
    <dbReference type="NCBI Taxonomy" id="520822"/>
    <lineage>
        <taxon>Eukaryota</taxon>
        <taxon>Metazoa</taxon>
        <taxon>Ecdysozoa</taxon>
        <taxon>Arthropoda</taxon>
        <taxon>Hexapoda</taxon>
        <taxon>Insecta</taxon>
        <taxon>Pterygota</taxon>
        <taxon>Neoptera</taxon>
        <taxon>Endopterygota</taxon>
        <taxon>Hymenoptera</taxon>
        <taxon>Apocrita</taxon>
        <taxon>Aculeata</taxon>
        <taxon>Formicoidea</taxon>
        <taxon>Formicidae</taxon>
        <taxon>Myrmicinae</taxon>
        <taxon>Atta</taxon>
    </lineage>
</organism>
<evidence type="ECO:0000313" key="1">
    <source>
        <dbReference type="EMBL" id="KYM93171.1"/>
    </source>
</evidence>
<dbReference type="Proteomes" id="UP000078540">
    <property type="component" value="Unassembled WGS sequence"/>
</dbReference>
<dbReference type="AlphaFoldDB" id="A0A195BZ18"/>
<accession>A0A195BZ18</accession>
<reference evidence="1 2" key="1">
    <citation type="submission" date="2015-09" db="EMBL/GenBank/DDBJ databases">
        <title>Atta colombica WGS genome.</title>
        <authorList>
            <person name="Nygaard S."/>
            <person name="Hu H."/>
            <person name="Boomsma J."/>
            <person name="Zhang G."/>
        </authorList>
    </citation>
    <scope>NUCLEOTIDE SEQUENCE [LARGE SCALE GENOMIC DNA]</scope>
    <source>
        <strain evidence="1">Treedump-2</strain>
        <tissue evidence="1">Whole body</tissue>
    </source>
</reference>
<keyword evidence="2" id="KW-1185">Reference proteome</keyword>
<gene>
    <name evidence="1" type="ORF">ALC53_00106</name>
</gene>